<keyword evidence="11" id="KW-0067">ATP-binding</keyword>
<reference evidence="18" key="2">
    <citation type="submission" date="2019-04" db="EMBL/GenBank/DDBJ databases">
        <authorList>
            <person name="Zou H."/>
        </authorList>
    </citation>
    <scope>NUCLEOTIDE SEQUENCE</scope>
    <source>
        <strain evidence="18">2015oxa</strain>
    </source>
</reference>
<keyword evidence="13" id="KW-0902">Two-component regulatory system</keyword>
<evidence type="ECO:0000256" key="12">
    <source>
        <dbReference type="ARBA" id="ARBA00022989"/>
    </source>
</evidence>
<keyword evidence="14 15" id="KW-0472">Membrane</keyword>
<evidence type="ECO:0000256" key="11">
    <source>
        <dbReference type="ARBA" id="ARBA00022840"/>
    </source>
</evidence>
<dbReference type="SMART" id="SM00304">
    <property type="entry name" value="HAMP"/>
    <property type="match status" value="1"/>
</dbReference>
<evidence type="ECO:0000256" key="15">
    <source>
        <dbReference type="SAM" id="Phobius"/>
    </source>
</evidence>
<dbReference type="CDD" id="cd16950">
    <property type="entry name" value="HATPase_EnvZ-like"/>
    <property type="match status" value="1"/>
</dbReference>
<proteinExistence type="predicted"/>
<protein>
    <recommendedName>
        <fullName evidence="3">histidine kinase</fullName>
        <ecNumber evidence="3">2.7.13.3</ecNumber>
    </recommendedName>
</protein>
<accession>A0A1E3UVJ8</accession>
<dbReference type="Pfam" id="PF00512">
    <property type="entry name" value="HisKA"/>
    <property type="match status" value="1"/>
</dbReference>
<dbReference type="Pfam" id="PF02518">
    <property type="entry name" value="HATPase_c"/>
    <property type="match status" value="1"/>
</dbReference>
<dbReference type="AlphaFoldDB" id="A0A1E3UVJ8"/>
<dbReference type="GO" id="GO:0000155">
    <property type="term" value="F:phosphorelay sensor kinase activity"/>
    <property type="evidence" value="ECO:0007669"/>
    <property type="project" value="InterPro"/>
</dbReference>
<reference evidence="19 20" key="3">
    <citation type="submission" date="2022-09" db="EMBL/GenBank/DDBJ databases">
        <title>The outer-membrane cytochrome OmcA is essential for infection of Shewanella oneidensis by a zebrafish-associated bacteriophage.</title>
        <authorList>
            <person name="Grenfell A.W."/>
            <person name="Intile P."/>
            <person name="Mcfarlane J."/>
            <person name="Leung D."/>
            <person name="Abdalla K."/>
            <person name="Wold M."/>
            <person name="Kees E."/>
            <person name="Gralnick J."/>
        </authorList>
    </citation>
    <scope>NUCLEOTIDE SEQUENCE [LARGE SCALE GENOMIC DNA]</scope>
    <source>
        <strain evidence="19 20">NF-5</strain>
    </source>
</reference>
<dbReference type="InterPro" id="IPR003594">
    <property type="entry name" value="HATPase_dom"/>
</dbReference>
<feature type="transmembrane region" description="Helical" evidence="15">
    <location>
        <begin position="20"/>
        <end position="42"/>
    </location>
</feature>
<dbReference type="SUPFAM" id="SSF55874">
    <property type="entry name" value="ATPase domain of HSP90 chaperone/DNA topoisomerase II/histidine kinase"/>
    <property type="match status" value="1"/>
</dbReference>
<dbReference type="SMART" id="SM00387">
    <property type="entry name" value="HATPase_c"/>
    <property type="match status" value="1"/>
</dbReference>
<dbReference type="OrthoDB" id="9804645at2"/>
<evidence type="ECO:0000256" key="8">
    <source>
        <dbReference type="ARBA" id="ARBA00022692"/>
    </source>
</evidence>
<reference evidence="18" key="1">
    <citation type="journal article" date="2019" name="Int J Environ Res Public Health">
        <title>Characterization of Chromosome-Mediated BlaOXA-894 in Shewanella xiamenensis Isolated from Pig Wastewater.</title>
        <authorList>
            <person name="Zou H."/>
            <person name="Zhou Z."/>
            <person name="Xia H."/>
            <person name="Zhao Q."/>
            <person name="Li X."/>
        </authorList>
    </citation>
    <scope>NUCLEOTIDE SEQUENCE</scope>
    <source>
        <strain evidence="18">2015oxa</strain>
    </source>
</reference>
<dbReference type="CDD" id="cd00082">
    <property type="entry name" value="HisKA"/>
    <property type="match status" value="1"/>
</dbReference>
<evidence type="ECO:0000313" key="19">
    <source>
        <dbReference type="EMBL" id="MDI5833068.1"/>
    </source>
</evidence>
<sequence>MKLKWWQRLLPRSAFSQTVLLIGCLLLINQLVSYVTVAVYVLKPSYQQINQLIARQINLLFVDGVDIGREHLTIVDALNAKVRDDGMKVYNQQQAREAGIEQATYYGFWSSQMSEYLGGDAEVRVTHGSVLQIWIRPPQAPSVWIKVPLIGQNVSDLSPLTLYLMVIGALSVAGGWWFARQQNRPLRRLQKAAISVSRGEFPDPLPLKGSSELVEVTNAFNQMAHSMKQLEQDRALLMAGISHDLRTPLTRIRLASEMMVEEDQYLKDGIVNDIEDMDAIISQFIAYIRQDQEASREPGQINKLIQDIAQAEANRDGEIEVVLSDCPEALFQGLAIKRVLSNLVENAFRYGSGWVRISSQFDGKRIGFSVEDNGPGIDESQIPTLFQPFTQGDIARGSVGSGLGLAIIKRIIDRHQGQITLSNRAAGGLKAQVWLPLE</sequence>
<evidence type="ECO:0000256" key="2">
    <source>
        <dbReference type="ARBA" id="ARBA00004429"/>
    </source>
</evidence>
<keyword evidence="7 18" id="KW-0808">Transferase</keyword>
<dbReference type="SUPFAM" id="SSF47384">
    <property type="entry name" value="Homodimeric domain of signal transducing histidine kinase"/>
    <property type="match status" value="1"/>
</dbReference>
<comment type="caution">
    <text evidence="18">The sequence shown here is derived from an EMBL/GenBank/DDBJ whole genome shotgun (WGS) entry which is preliminary data.</text>
</comment>
<dbReference type="InterPro" id="IPR036097">
    <property type="entry name" value="HisK_dim/P_sf"/>
</dbReference>
<dbReference type="Gene3D" id="3.30.565.10">
    <property type="entry name" value="Histidine kinase-like ATPase, C-terminal domain"/>
    <property type="match status" value="1"/>
</dbReference>
<evidence type="ECO:0000256" key="3">
    <source>
        <dbReference type="ARBA" id="ARBA00012438"/>
    </source>
</evidence>
<comment type="subcellular location">
    <subcellularLocation>
        <location evidence="2">Cell inner membrane</location>
        <topology evidence="2">Multi-pass membrane protein</topology>
    </subcellularLocation>
</comment>
<dbReference type="EMBL" id="JAOTLW010000018">
    <property type="protein sequence ID" value="MDI5833068.1"/>
    <property type="molecule type" value="Genomic_DNA"/>
</dbReference>
<dbReference type="PRINTS" id="PR00344">
    <property type="entry name" value="BCTRLSENSOR"/>
</dbReference>
<dbReference type="CDD" id="cd06225">
    <property type="entry name" value="HAMP"/>
    <property type="match status" value="1"/>
</dbReference>
<keyword evidence="5" id="KW-0997">Cell inner membrane</keyword>
<dbReference type="PROSITE" id="PS51257">
    <property type="entry name" value="PROKAR_LIPOPROTEIN"/>
    <property type="match status" value="1"/>
</dbReference>
<comment type="catalytic activity">
    <reaction evidence="1">
        <text>ATP + protein L-histidine = ADP + protein N-phospho-L-histidine.</text>
        <dbReference type="EC" id="2.7.13.3"/>
    </reaction>
</comment>
<dbReference type="PROSITE" id="PS50109">
    <property type="entry name" value="HIS_KIN"/>
    <property type="match status" value="1"/>
</dbReference>
<evidence type="ECO:0000313" key="18">
    <source>
        <dbReference type="EMBL" id="MDG5900959.1"/>
    </source>
</evidence>
<dbReference type="InterPro" id="IPR004358">
    <property type="entry name" value="Sig_transdc_His_kin-like_C"/>
</dbReference>
<dbReference type="PROSITE" id="PS50885">
    <property type="entry name" value="HAMP"/>
    <property type="match status" value="1"/>
</dbReference>
<dbReference type="SUPFAM" id="SSF158472">
    <property type="entry name" value="HAMP domain-like"/>
    <property type="match status" value="1"/>
</dbReference>
<evidence type="ECO:0000259" key="17">
    <source>
        <dbReference type="PROSITE" id="PS50885"/>
    </source>
</evidence>
<dbReference type="Pfam" id="PF00672">
    <property type="entry name" value="HAMP"/>
    <property type="match status" value="1"/>
</dbReference>
<dbReference type="InterPro" id="IPR005467">
    <property type="entry name" value="His_kinase_dom"/>
</dbReference>
<keyword evidence="20" id="KW-1185">Reference proteome</keyword>
<dbReference type="InterPro" id="IPR003661">
    <property type="entry name" value="HisK_dim/P_dom"/>
</dbReference>
<organism evidence="18">
    <name type="scientific">Shewanella xiamenensis</name>
    <dbReference type="NCBI Taxonomy" id="332186"/>
    <lineage>
        <taxon>Bacteria</taxon>
        <taxon>Pseudomonadati</taxon>
        <taxon>Pseudomonadota</taxon>
        <taxon>Gammaproteobacteria</taxon>
        <taxon>Alteromonadales</taxon>
        <taxon>Shewanellaceae</taxon>
        <taxon>Shewanella</taxon>
    </lineage>
</organism>
<dbReference type="InterPro" id="IPR036890">
    <property type="entry name" value="HATPase_C_sf"/>
</dbReference>
<dbReference type="InterPro" id="IPR003660">
    <property type="entry name" value="HAMP_dom"/>
</dbReference>
<evidence type="ECO:0000256" key="7">
    <source>
        <dbReference type="ARBA" id="ARBA00022679"/>
    </source>
</evidence>
<evidence type="ECO:0000313" key="20">
    <source>
        <dbReference type="Proteomes" id="UP001159075"/>
    </source>
</evidence>
<evidence type="ECO:0000256" key="10">
    <source>
        <dbReference type="ARBA" id="ARBA00022777"/>
    </source>
</evidence>
<dbReference type="NCBIfam" id="NF007004">
    <property type="entry name" value="PRK09467.1"/>
    <property type="match status" value="1"/>
</dbReference>
<name>A0A1E3UVJ8_9GAMM</name>
<keyword evidence="6" id="KW-0597">Phosphoprotein</keyword>
<gene>
    <name evidence="18" type="primary">envZ</name>
    <name evidence="18" type="ORF">E2650_13885</name>
    <name evidence="19" type="ORF">ODY93_15920</name>
</gene>
<dbReference type="EC" id="2.7.13.3" evidence="3"/>
<evidence type="ECO:0000259" key="16">
    <source>
        <dbReference type="PROSITE" id="PS50109"/>
    </source>
</evidence>
<evidence type="ECO:0000256" key="9">
    <source>
        <dbReference type="ARBA" id="ARBA00022741"/>
    </source>
</evidence>
<dbReference type="InterPro" id="IPR050980">
    <property type="entry name" value="2C_sensor_his_kinase"/>
</dbReference>
<evidence type="ECO:0000256" key="13">
    <source>
        <dbReference type="ARBA" id="ARBA00023012"/>
    </source>
</evidence>
<evidence type="ECO:0000256" key="14">
    <source>
        <dbReference type="ARBA" id="ARBA00023136"/>
    </source>
</evidence>
<dbReference type="Gene3D" id="1.10.287.130">
    <property type="match status" value="1"/>
</dbReference>
<dbReference type="PANTHER" id="PTHR44936:SF5">
    <property type="entry name" value="SENSOR HISTIDINE KINASE ENVZ"/>
    <property type="match status" value="1"/>
</dbReference>
<dbReference type="Proteomes" id="UP001159075">
    <property type="component" value="Unassembled WGS sequence"/>
</dbReference>
<feature type="transmembrane region" description="Helical" evidence="15">
    <location>
        <begin position="160"/>
        <end position="179"/>
    </location>
</feature>
<dbReference type="SMART" id="SM00388">
    <property type="entry name" value="HisKA"/>
    <property type="match status" value="1"/>
</dbReference>
<keyword evidence="4" id="KW-1003">Cell membrane</keyword>
<feature type="domain" description="HAMP" evidence="17">
    <location>
        <begin position="180"/>
        <end position="232"/>
    </location>
</feature>
<evidence type="ECO:0000256" key="6">
    <source>
        <dbReference type="ARBA" id="ARBA00022553"/>
    </source>
</evidence>
<dbReference type="FunFam" id="1.10.287.130:FF:000006">
    <property type="entry name" value="Osmolarity two-component histidine kinase EnvZ"/>
    <property type="match status" value="1"/>
</dbReference>
<evidence type="ECO:0000256" key="1">
    <source>
        <dbReference type="ARBA" id="ARBA00000085"/>
    </source>
</evidence>
<keyword evidence="9" id="KW-0547">Nucleotide-binding</keyword>
<dbReference type="Proteomes" id="UP001152518">
    <property type="component" value="Unassembled WGS sequence"/>
</dbReference>
<keyword evidence="12 15" id="KW-1133">Transmembrane helix</keyword>
<feature type="domain" description="Histidine kinase" evidence="16">
    <location>
        <begin position="240"/>
        <end position="438"/>
    </location>
</feature>
<dbReference type="GeneID" id="75186753"/>
<dbReference type="RefSeq" id="WP_037427393.1">
    <property type="nucleotide sequence ID" value="NZ_BLRE01000043.1"/>
</dbReference>
<keyword evidence="10 18" id="KW-0418">Kinase</keyword>
<evidence type="ECO:0000256" key="5">
    <source>
        <dbReference type="ARBA" id="ARBA00022519"/>
    </source>
</evidence>
<dbReference type="EMBL" id="SUNE01000009">
    <property type="protein sequence ID" value="MDG5900959.1"/>
    <property type="molecule type" value="Genomic_DNA"/>
</dbReference>
<dbReference type="GO" id="GO:0005886">
    <property type="term" value="C:plasma membrane"/>
    <property type="evidence" value="ECO:0007669"/>
    <property type="project" value="UniProtKB-SubCell"/>
</dbReference>
<dbReference type="PANTHER" id="PTHR44936">
    <property type="entry name" value="SENSOR PROTEIN CREC"/>
    <property type="match status" value="1"/>
</dbReference>
<dbReference type="GO" id="GO:0005524">
    <property type="term" value="F:ATP binding"/>
    <property type="evidence" value="ECO:0007669"/>
    <property type="project" value="UniProtKB-KW"/>
</dbReference>
<evidence type="ECO:0000256" key="4">
    <source>
        <dbReference type="ARBA" id="ARBA00022475"/>
    </source>
</evidence>
<keyword evidence="8 15" id="KW-0812">Transmembrane</keyword>